<evidence type="ECO:0000313" key="3">
    <source>
        <dbReference type="EMBL" id="KAK6726268.1"/>
    </source>
</evidence>
<dbReference type="SUPFAM" id="SSF55797">
    <property type="entry name" value="PR-1-like"/>
    <property type="match status" value="2"/>
</dbReference>
<dbReference type="SMART" id="SM00198">
    <property type="entry name" value="SCP"/>
    <property type="match status" value="1"/>
</dbReference>
<gene>
    <name evidence="3" type="primary">Necator_chrI.g656</name>
    <name evidence="3" type="ORF">RB195_004534</name>
</gene>
<feature type="domain" description="SCP" evidence="2">
    <location>
        <begin position="38"/>
        <end position="200"/>
    </location>
</feature>
<accession>A0ABR1BIJ2</accession>
<evidence type="ECO:0000256" key="1">
    <source>
        <dbReference type="SAM" id="SignalP"/>
    </source>
</evidence>
<organism evidence="3 4">
    <name type="scientific">Necator americanus</name>
    <name type="common">Human hookworm</name>
    <dbReference type="NCBI Taxonomy" id="51031"/>
    <lineage>
        <taxon>Eukaryota</taxon>
        <taxon>Metazoa</taxon>
        <taxon>Ecdysozoa</taxon>
        <taxon>Nematoda</taxon>
        <taxon>Chromadorea</taxon>
        <taxon>Rhabditida</taxon>
        <taxon>Rhabditina</taxon>
        <taxon>Rhabditomorpha</taxon>
        <taxon>Strongyloidea</taxon>
        <taxon>Ancylostomatidae</taxon>
        <taxon>Bunostominae</taxon>
        <taxon>Necator</taxon>
    </lineage>
</organism>
<evidence type="ECO:0000313" key="4">
    <source>
        <dbReference type="Proteomes" id="UP001303046"/>
    </source>
</evidence>
<sequence length="476" mass="53415">MLVVCSIALGVLAFPPTLSYNDVRLEPMCKGGRYDKKYIRGKVLAIINERRGDLAAGWEANGPFNGKSYGKQPPEAEAMNKMEYSCSLERMAFALLDQSCSTNTPTAPNGMTALFYHDDAKHNFDLMSAIWKWDSQIEKFTISDEAITDEQVVYKNKDHNLWEYLNLMRDTTSEMGCAEITCRDGDLRKYRAVCLLNNSPLKDGDVVYKAGNGGCNTLEKCRRGGLCEFVEYWMCHRHLHSIMLFISSVAVGILLSFPTLSLSDVLTKPVCKGDKDYESNIRYSVLAIVNERRGTLLSGWEINGPPYGSIHQKLLPEGETMNEMEYSCSLERMAFALLDQSCSTNTPTAPNGMTALFYHSDAEGYFGLMSAVLDWDSQIMRFAISDEAITDEQVVYKNKDHNLWEYLNLMRDTTSEMGCADITCRDGDLRKYRAICLLNNSPLTDGDVIYKLGDGGCNRNGICRKGGVCDWADFCD</sequence>
<name>A0ABR1BIJ2_NECAM</name>
<keyword evidence="1" id="KW-0732">Signal</keyword>
<protein>
    <recommendedName>
        <fullName evidence="2">SCP domain-containing protein</fullName>
    </recommendedName>
</protein>
<dbReference type="Pfam" id="PF00188">
    <property type="entry name" value="CAP"/>
    <property type="match status" value="2"/>
</dbReference>
<evidence type="ECO:0000259" key="2">
    <source>
        <dbReference type="SMART" id="SM00198"/>
    </source>
</evidence>
<dbReference type="Proteomes" id="UP001303046">
    <property type="component" value="Unassembled WGS sequence"/>
</dbReference>
<dbReference type="Gene3D" id="3.40.33.10">
    <property type="entry name" value="CAP"/>
    <property type="match status" value="2"/>
</dbReference>
<dbReference type="EMBL" id="JAVFWL010000001">
    <property type="protein sequence ID" value="KAK6726268.1"/>
    <property type="molecule type" value="Genomic_DNA"/>
</dbReference>
<dbReference type="InterPro" id="IPR014044">
    <property type="entry name" value="CAP_dom"/>
</dbReference>
<reference evidence="3 4" key="1">
    <citation type="submission" date="2023-08" db="EMBL/GenBank/DDBJ databases">
        <title>A Necator americanus chromosomal reference genome.</title>
        <authorList>
            <person name="Ilik V."/>
            <person name="Petrzelkova K.J."/>
            <person name="Pardy F."/>
            <person name="Fuh T."/>
            <person name="Niatou-Singa F.S."/>
            <person name="Gouil Q."/>
            <person name="Baker L."/>
            <person name="Ritchie M.E."/>
            <person name="Jex A.R."/>
            <person name="Gazzola D."/>
            <person name="Li H."/>
            <person name="Toshio Fujiwara R."/>
            <person name="Zhan B."/>
            <person name="Aroian R.V."/>
            <person name="Pafco B."/>
            <person name="Schwarz E.M."/>
        </authorList>
    </citation>
    <scope>NUCLEOTIDE SEQUENCE [LARGE SCALE GENOMIC DNA]</scope>
    <source>
        <strain evidence="3 4">Aroian</strain>
        <tissue evidence="3">Whole animal</tissue>
    </source>
</reference>
<feature type="chain" id="PRO_5046654997" description="SCP domain-containing protein" evidence="1">
    <location>
        <begin position="20"/>
        <end position="476"/>
    </location>
</feature>
<proteinExistence type="predicted"/>
<feature type="signal peptide" evidence="1">
    <location>
        <begin position="1"/>
        <end position="19"/>
    </location>
</feature>
<dbReference type="InterPro" id="IPR035940">
    <property type="entry name" value="CAP_sf"/>
</dbReference>
<dbReference type="CDD" id="cd05380">
    <property type="entry name" value="CAP_euk"/>
    <property type="match status" value="1"/>
</dbReference>
<keyword evidence="4" id="KW-1185">Reference proteome</keyword>
<comment type="caution">
    <text evidence="3">The sequence shown here is derived from an EMBL/GenBank/DDBJ whole genome shotgun (WGS) entry which is preliminary data.</text>
</comment>